<keyword evidence="3" id="KW-1185">Reference proteome</keyword>
<dbReference type="AlphaFoldDB" id="A0A8D5K009"/>
<keyword evidence="1" id="KW-1133">Transmembrane helix</keyword>
<evidence type="ECO:0000313" key="3">
    <source>
        <dbReference type="Proteomes" id="UP000826722"/>
    </source>
</evidence>
<reference evidence="2" key="1">
    <citation type="journal article" date="2021" name="Arch. Microbiol.">
        <title>Methyloradius palustris gen. nov., sp. nov., a methanol-oxidizing bacterium isolated from snow.</title>
        <authorList>
            <person name="Miyadera T."/>
            <person name="Kojima H."/>
            <person name="Fukui M."/>
        </authorList>
    </citation>
    <scope>NUCLEOTIDE SEQUENCE</scope>
    <source>
        <strain evidence="2">Zm11</strain>
    </source>
</reference>
<keyword evidence="1" id="KW-0812">Transmembrane</keyword>
<feature type="transmembrane region" description="Helical" evidence="1">
    <location>
        <begin position="35"/>
        <end position="55"/>
    </location>
</feature>
<organism evidence="2 3">
    <name type="scientific">Methyloradius palustris</name>
    <dbReference type="NCBI Taxonomy" id="2778876"/>
    <lineage>
        <taxon>Bacteria</taxon>
        <taxon>Pseudomonadati</taxon>
        <taxon>Pseudomonadota</taxon>
        <taxon>Betaproteobacteria</taxon>
        <taxon>Nitrosomonadales</taxon>
        <taxon>Methylophilaceae</taxon>
        <taxon>Methyloradius</taxon>
    </lineage>
</organism>
<name>A0A8D5K009_9PROT</name>
<protein>
    <submittedName>
        <fullName evidence="2">Uncharacterized protein</fullName>
    </submittedName>
</protein>
<keyword evidence="1" id="KW-0472">Membrane</keyword>
<dbReference type="Proteomes" id="UP000826722">
    <property type="component" value="Chromosome"/>
</dbReference>
<dbReference type="EMBL" id="AP024110">
    <property type="protein sequence ID" value="BCM24283.1"/>
    <property type="molecule type" value="Genomic_DNA"/>
</dbReference>
<dbReference type="KEGG" id="mpau:ZMTM_05420"/>
<gene>
    <name evidence="2" type="ORF">ZMTM_05420</name>
</gene>
<evidence type="ECO:0000256" key="1">
    <source>
        <dbReference type="SAM" id="Phobius"/>
    </source>
</evidence>
<evidence type="ECO:0000313" key="2">
    <source>
        <dbReference type="EMBL" id="BCM24283.1"/>
    </source>
</evidence>
<proteinExistence type="predicted"/>
<sequence length="74" mass="8567">MRTISTKLLSIRASLAKGFAPRLWAKNPKAFKWEIIAILLIKLIMLYGVWTLFFAHPLSKSERLENLSRVILNK</sequence>
<accession>A0A8D5K009</accession>
<dbReference type="RefSeq" id="WP_221764829.1">
    <property type="nucleotide sequence ID" value="NZ_AP024110.1"/>
</dbReference>